<dbReference type="PANTHER" id="PTHR34986">
    <property type="entry name" value="EVOLVED BETA-GALACTOSIDASE SUBUNIT BETA"/>
    <property type="match status" value="1"/>
</dbReference>
<dbReference type="SUPFAM" id="SSF51197">
    <property type="entry name" value="Clavaminate synthase-like"/>
    <property type="match status" value="1"/>
</dbReference>
<dbReference type="EMBL" id="CP066776">
    <property type="protein sequence ID" value="QQL45846.1"/>
    <property type="molecule type" value="Genomic_DNA"/>
</dbReference>
<evidence type="ECO:0000313" key="1">
    <source>
        <dbReference type="EMBL" id="QQL45846.1"/>
    </source>
</evidence>
<gene>
    <name evidence="1" type="ORF">G3M56_004480</name>
</gene>
<dbReference type="RefSeq" id="WP_164364557.1">
    <property type="nucleotide sequence ID" value="NZ_CP066776.1"/>
</dbReference>
<organism evidence="1 2">
    <name type="scientific">Sulfuriroseicoccus oceanibius</name>
    <dbReference type="NCBI Taxonomy" id="2707525"/>
    <lineage>
        <taxon>Bacteria</taxon>
        <taxon>Pseudomonadati</taxon>
        <taxon>Verrucomicrobiota</taxon>
        <taxon>Verrucomicrobiia</taxon>
        <taxon>Verrucomicrobiales</taxon>
        <taxon>Verrucomicrobiaceae</taxon>
        <taxon>Sulfuriroseicoccus</taxon>
    </lineage>
</organism>
<dbReference type="Pfam" id="PF04074">
    <property type="entry name" value="DUF386"/>
    <property type="match status" value="1"/>
</dbReference>
<dbReference type="GO" id="GO:0005829">
    <property type="term" value="C:cytosol"/>
    <property type="evidence" value="ECO:0007669"/>
    <property type="project" value="TreeGrafter"/>
</dbReference>
<dbReference type="Proteomes" id="UP000475117">
    <property type="component" value="Chromosome"/>
</dbReference>
<dbReference type="InterPro" id="IPR004375">
    <property type="entry name" value="NanQ/TabA/YiaL"/>
</dbReference>
<reference evidence="1 2" key="1">
    <citation type="submission" date="2020-12" db="EMBL/GenBank/DDBJ databases">
        <title>Sulforoseuscoccus oceanibium gen. nov., sp. nov., a representative of the phylum Verrucomicrobia with special cytoplasmic membrane, and proposal of Sulforoseuscoccusaceae fam. nov.</title>
        <authorList>
            <person name="Xi F."/>
        </authorList>
    </citation>
    <scope>NUCLEOTIDE SEQUENCE [LARGE SCALE GENOMIC DNA]</scope>
    <source>
        <strain evidence="1 2">T37</strain>
    </source>
</reference>
<proteinExistence type="predicted"/>
<dbReference type="KEGG" id="soa:G3M56_004480"/>
<dbReference type="Gene3D" id="2.60.120.370">
    <property type="entry name" value="YhcH/YjgK/YiaL"/>
    <property type="match status" value="1"/>
</dbReference>
<protein>
    <submittedName>
        <fullName evidence="1">YhcH/YjgK/YiaL family protein</fullName>
    </submittedName>
</protein>
<evidence type="ECO:0000313" key="2">
    <source>
        <dbReference type="Proteomes" id="UP000475117"/>
    </source>
</evidence>
<sequence>MILDVLGNAPMYYGLNGGFAKAFEFLSRGDLGELELGKHEIDGDRVFAVVDEAQGRSKEGALMETHRKYIDVQLILEGTDEMGWKPISQCTQPADEYNAEGDAQMFADAPDVWTPVQAGMFAIFFPEDAHLPLVSDGRIRKVIAKVAVDQSV</sequence>
<dbReference type="InterPro" id="IPR037012">
    <property type="entry name" value="NanQ/TabA/YiaL_sf"/>
</dbReference>
<name>A0A6B3LC04_9BACT</name>
<dbReference type="PANTHER" id="PTHR34986:SF1">
    <property type="entry name" value="PROTEIN YIAL"/>
    <property type="match status" value="1"/>
</dbReference>
<dbReference type="AlphaFoldDB" id="A0A6B3LC04"/>
<accession>A0A6B3LC04</accession>
<keyword evidence="2" id="KW-1185">Reference proteome</keyword>
<dbReference type="NCBIfam" id="TIGR00022">
    <property type="entry name" value="YhcH/YjgK/YiaL family protein"/>
    <property type="match status" value="1"/>
</dbReference>